<dbReference type="AlphaFoldDB" id="D7FNX7"/>
<feature type="binding site" evidence="5">
    <location>
        <position position="168"/>
    </location>
    <ligand>
        <name>a divalent metal cation</name>
        <dbReference type="ChEBI" id="CHEBI:60240"/>
        <label>2</label>
    </ligand>
</feature>
<dbReference type="STRING" id="2880.D7FNX7"/>
<proteinExistence type="inferred from homology"/>
<dbReference type="GO" id="GO:0046872">
    <property type="term" value="F:metal ion binding"/>
    <property type="evidence" value="ECO:0007669"/>
    <property type="project" value="UniProtKB-KW"/>
</dbReference>
<organism evidence="6 7">
    <name type="scientific">Ectocarpus siliculosus</name>
    <name type="common">Brown alga</name>
    <name type="synonym">Conferva siliculosa</name>
    <dbReference type="NCBI Taxonomy" id="2880"/>
    <lineage>
        <taxon>Eukaryota</taxon>
        <taxon>Sar</taxon>
        <taxon>Stramenopiles</taxon>
        <taxon>Ochrophyta</taxon>
        <taxon>PX clade</taxon>
        <taxon>Phaeophyceae</taxon>
        <taxon>Ectocarpales</taxon>
        <taxon>Ectocarpaceae</taxon>
        <taxon>Ectocarpus</taxon>
    </lineage>
</organism>
<feature type="binding site" evidence="5">
    <location>
        <position position="216"/>
    </location>
    <ligand>
        <name>a divalent metal cation</name>
        <dbReference type="ChEBI" id="CHEBI:60240"/>
        <label>1</label>
    </ligand>
</feature>
<reference evidence="6 7" key="1">
    <citation type="journal article" date="2010" name="Nature">
        <title>The Ectocarpus genome and the independent evolution of multicellularity in brown algae.</title>
        <authorList>
            <person name="Cock J.M."/>
            <person name="Sterck L."/>
            <person name="Rouze P."/>
            <person name="Scornet D."/>
            <person name="Allen A.E."/>
            <person name="Amoutzias G."/>
            <person name="Anthouard V."/>
            <person name="Artiguenave F."/>
            <person name="Aury J.M."/>
            <person name="Badger J.H."/>
            <person name="Beszteri B."/>
            <person name="Billiau K."/>
            <person name="Bonnet E."/>
            <person name="Bothwell J.H."/>
            <person name="Bowler C."/>
            <person name="Boyen C."/>
            <person name="Brownlee C."/>
            <person name="Carrano C.J."/>
            <person name="Charrier B."/>
            <person name="Cho G.Y."/>
            <person name="Coelho S.M."/>
            <person name="Collen J."/>
            <person name="Corre E."/>
            <person name="Da Silva C."/>
            <person name="Delage L."/>
            <person name="Delaroque N."/>
            <person name="Dittami S.M."/>
            <person name="Doulbeau S."/>
            <person name="Elias M."/>
            <person name="Farnham G."/>
            <person name="Gachon C.M."/>
            <person name="Gschloessl B."/>
            <person name="Heesch S."/>
            <person name="Jabbari K."/>
            <person name="Jubin C."/>
            <person name="Kawai H."/>
            <person name="Kimura K."/>
            <person name="Kloareg B."/>
            <person name="Kupper F.C."/>
            <person name="Lang D."/>
            <person name="Le Bail A."/>
            <person name="Leblanc C."/>
            <person name="Lerouge P."/>
            <person name="Lohr M."/>
            <person name="Lopez P.J."/>
            <person name="Martens C."/>
            <person name="Maumus F."/>
            <person name="Michel G."/>
            <person name="Miranda-Saavedra D."/>
            <person name="Morales J."/>
            <person name="Moreau H."/>
            <person name="Motomura T."/>
            <person name="Nagasato C."/>
            <person name="Napoli C.A."/>
            <person name="Nelson D.R."/>
            <person name="Nyvall-Collen P."/>
            <person name="Peters A.F."/>
            <person name="Pommier C."/>
            <person name="Potin P."/>
            <person name="Poulain J."/>
            <person name="Quesneville H."/>
            <person name="Read B."/>
            <person name="Rensing S.A."/>
            <person name="Ritter A."/>
            <person name="Rousvoal S."/>
            <person name="Samanta M."/>
            <person name="Samson G."/>
            <person name="Schroeder D.C."/>
            <person name="Segurens B."/>
            <person name="Strittmatter M."/>
            <person name="Tonon T."/>
            <person name="Tregear J.W."/>
            <person name="Valentin K."/>
            <person name="von Dassow P."/>
            <person name="Yamagishi T."/>
            <person name="Van de Peer Y."/>
            <person name="Wincker P."/>
        </authorList>
    </citation>
    <scope>NUCLEOTIDE SEQUENCE [LARGE SCALE GENOMIC DNA]</scope>
    <source>
        <strain evidence="7">Ec32 / CCAP1310/4</strain>
    </source>
</reference>
<dbReference type="EMBL" id="FN649729">
    <property type="protein sequence ID" value="CBJ30246.1"/>
    <property type="molecule type" value="Genomic_DNA"/>
</dbReference>
<dbReference type="PANTHER" id="PTHR46317:SF1">
    <property type="entry name" value="HYDROLASE, TATD FAMILY"/>
    <property type="match status" value="1"/>
</dbReference>
<evidence type="ECO:0000256" key="4">
    <source>
        <dbReference type="ARBA" id="ARBA00093287"/>
    </source>
</evidence>
<protein>
    <submittedName>
        <fullName evidence="6">TatD DNase domain containing 3</fullName>
    </submittedName>
</protein>
<evidence type="ECO:0000256" key="1">
    <source>
        <dbReference type="ARBA" id="ARBA00009275"/>
    </source>
</evidence>
<dbReference type="CDD" id="cd01310">
    <property type="entry name" value="TatD_DNAse"/>
    <property type="match status" value="1"/>
</dbReference>
<dbReference type="InterPro" id="IPR032466">
    <property type="entry name" value="Metal_Hydrolase"/>
</dbReference>
<feature type="binding site" evidence="5">
    <location>
        <position position="145"/>
    </location>
    <ligand>
        <name>a divalent metal cation</name>
        <dbReference type="ChEBI" id="CHEBI:60240"/>
        <label>2</label>
    </ligand>
</feature>
<dbReference type="eggNOG" id="KOG3020">
    <property type="taxonomic scope" value="Eukaryota"/>
</dbReference>
<dbReference type="Gene3D" id="3.20.20.140">
    <property type="entry name" value="Metal-dependent hydrolases"/>
    <property type="match status" value="1"/>
</dbReference>
<comment type="function">
    <text evidence="4">Exhibits 3'-exonuclease activities and apurinic/apyrimidinic (AP) endonuclease (in vitro). Show preferential AP endonuclease activity on double-stranded DNA substrates and 3'- exonuclease activity on single-stranded DNA.</text>
</comment>
<accession>D7FNX7</accession>
<evidence type="ECO:0000256" key="3">
    <source>
        <dbReference type="ARBA" id="ARBA00022801"/>
    </source>
</evidence>
<dbReference type="OMA" id="HTHLDMQ"/>
<name>D7FNX7_ECTSI</name>
<gene>
    <name evidence="6" type="ORF">Esi_0183_0026</name>
</gene>
<dbReference type="EMBL" id="FN648312">
    <property type="protein sequence ID" value="CBJ30246.1"/>
    <property type="molecule type" value="Genomic_DNA"/>
</dbReference>
<evidence type="ECO:0000313" key="7">
    <source>
        <dbReference type="Proteomes" id="UP000002630"/>
    </source>
</evidence>
<dbReference type="Proteomes" id="UP000002630">
    <property type="component" value="Linkage Group LG04"/>
</dbReference>
<feature type="binding site" evidence="5">
    <location>
        <position position="5"/>
    </location>
    <ligand>
        <name>a divalent metal cation</name>
        <dbReference type="ChEBI" id="CHEBI:60240"/>
        <label>1</label>
    </ligand>
</feature>
<evidence type="ECO:0000256" key="2">
    <source>
        <dbReference type="ARBA" id="ARBA00022723"/>
    </source>
</evidence>
<feature type="binding site" evidence="5">
    <location>
        <position position="99"/>
    </location>
    <ligand>
        <name>a divalent metal cation</name>
        <dbReference type="ChEBI" id="CHEBI:60240"/>
        <label>1</label>
    </ligand>
</feature>
<dbReference type="PROSITE" id="PS01091">
    <property type="entry name" value="TATD_3"/>
    <property type="match status" value="1"/>
</dbReference>
<evidence type="ECO:0000256" key="5">
    <source>
        <dbReference type="PIRSR" id="PIRSR005902-1"/>
    </source>
</evidence>
<comment type="similarity">
    <text evidence="1">Belongs to the metallo-dependent hydrolases superfamily. TatD-type hydrolase family.</text>
</comment>
<keyword evidence="3" id="KW-0378">Hydrolase</keyword>
<dbReference type="PIRSF" id="PIRSF005902">
    <property type="entry name" value="DNase_TatD"/>
    <property type="match status" value="1"/>
</dbReference>
<evidence type="ECO:0000313" key="6">
    <source>
        <dbReference type="EMBL" id="CBJ30246.1"/>
    </source>
</evidence>
<dbReference type="GO" id="GO:0016788">
    <property type="term" value="F:hydrolase activity, acting on ester bonds"/>
    <property type="evidence" value="ECO:0007669"/>
    <property type="project" value="InterPro"/>
</dbReference>
<dbReference type="InterPro" id="IPR001130">
    <property type="entry name" value="TatD-like"/>
</dbReference>
<sequence>MFDCHAHLTDSSLAEGLQQTLLEAEAAGVTGIVAVSESLDDATPVVELCASINDDASRCRKLRLHPSIGMHPEKADLHKVDDVLELIDKHADTIVCVGEVGLDFSRHLIGESGGERAERAKEVQREVFRRQARRAKELGLAVNVHSRSAGHHAISLLQEEGITRAVLHAFDGKPKYAVQAAKAGYFFSVPPIVCRSPGFQSLVKALPLESLVLETDSPALGPEKGVRNVPGNLSISRDWIASLKGVPADVVAETTTANARRLFPRAFDR</sequence>
<dbReference type="InParanoid" id="D7FNX7"/>
<dbReference type="SUPFAM" id="SSF51556">
    <property type="entry name" value="Metallo-dependent hydrolases"/>
    <property type="match status" value="1"/>
</dbReference>
<dbReference type="Pfam" id="PF01026">
    <property type="entry name" value="TatD_DNase"/>
    <property type="match status" value="1"/>
</dbReference>
<keyword evidence="7" id="KW-1185">Reference proteome</keyword>
<dbReference type="PANTHER" id="PTHR46317">
    <property type="entry name" value="HYDROLASE OF PHP SUPERFAMILY-RELATED PROTEIN"/>
    <property type="match status" value="1"/>
</dbReference>
<dbReference type="OrthoDB" id="413993at2759"/>
<keyword evidence="2 5" id="KW-0479">Metal-binding</keyword>
<feature type="binding site" evidence="5">
    <location>
        <position position="7"/>
    </location>
    <ligand>
        <name>a divalent metal cation</name>
        <dbReference type="ChEBI" id="CHEBI:60240"/>
        <label>1</label>
    </ligand>
</feature>
<dbReference type="InterPro" id="IPR018228">
    <property type="entry name" value="DNase_TatD-rel_CS"/>
</dbReference>